<protein>
    <submittedName>
        <fullName evidence="3 4">EF hand</fullName>
    </submittedName>
</protein>
<evidence type="ECO:0000313" key="5">
    <source>
        <dbReference type="Proteomes" id="UP000195877"/>
    </source>
</evidence>
<feature type="domain" description="EF-hand" evidence="2">
    <location>
        <begin position="97"/>
        <end position="132"/>
    </location>
</feature>
<dbReference type="GO" id="GO:0005509">
    <property type="term" value="F:calcium ion binding"/>
    <property type="evidence" value="ECO:0007669"/>
    <property type="project" value="InterPro"/>
</dbReference>
<dbReference type="InterPro" id="IPR011992">
    <property type="entry name" value="EF-hand-dom_pair"/>
</dbReference>
<evidence type="ECO:0000313" key="3">
    <source>
        <dbReference type="EMBL" id="SMQ97419.1"/>
    </source>
</evidence>
<dbReference type="Proteomes" id="UP000195953">
    <property type="component" value="Chromosome 1"/>
</dbReference>
<reference evidence="3 5" key="1">
    <citation type="submission" date="2017-05" db="EMBL/GenBank/DDBJ databases">
        <authorList>
            <person name="Blom J."/>
        </authorList>
    </citation>
    <scope>NUCLEOTIDE SEQUENCE [LARGE SCALE GENOMIC DNA]</scope>
    <source>
        <strain evidence="3">PD885</strain>
    </source>
</reference>
<dbReference type="EMBL" id="LT853885">
    <property type="protein sequence ID" value="SMR05121.1"/>
    <property type="molecule type" value="Genomic_DNA"/>
</dbReference>
<keyword evidence="1" id="KW-1133">Transmembrane helix</keyword>
<dbReference type="InterPro" id="IPR002048">
    <property type="entry name" value="EF_hand_dom"/>
</dbReference>
<gene>
    <name evidence="4" type="ORF">PD5205_03849</name>
    <name evidence="3" type="ORF">PD885_00147</name>
</gene>
<dbReference type="eggNOG" id="COG5126">
    <property type="taxonomic scope" value="Bacteria"/>
</dbReference>
<evidence type="ECO:0000313" key="4">
    <source>
        <dbReference type="EMBL" id="SMR05121.1"/>
    </source>
</evidence>
<keyword evidence="5" id="KW-1185">Reference proteome</keyword>
<dbReference type="EMBL" id="LT853882">
    <property type="protein sequence ID" value="SMQ97419.1"/>
    <property type="molecule type" value="Genomic_DNA"/>
</dbReference>
<evidence type="ECO:0000256" key="1">
    <source>
        <dbReference type="SAM" id="Phobius"/>
    </source>
</evidence>
<dbReference type="Pfam" id="PF13202">
    <property type="entry name" value="EF-hand_5"/>
    <property type="match status" value="2"/>
</dbReference>
<dbReference type="eggNOG" id="COG1398">
    <property type="taxonomic scope" value="Bacteria"/>
</dbReference>
<dbReference type="SUPFAM" id="SSF47473">
    <property type="entry name" value="EF-hand"/>
    <property type="match status" value="1"/>
</dbReference>
<dbReference type="STRING" id="48664.BER92_18730"/>
<feature type="transmembrane region" description="Helical" evidence="1">
    <location>
        <begin position="20"/>
        <end position="41"/>
    </location>
</feature>
<accession>A0A1Y6HRC4</accession>
<dbReference type="PROSITE" id="PS50222">
    <property type="entry name" value="EF_HAND_2"/>
    <property type="match status" value="1"/>
</dbReference>
<proteinExistence type="predicted"/>
<dbReference type="AlphaFoldDB" id="A0A1Y6HRC4"/>
<evidence type="ECO:0000259" key="2">
    <source>
        <dbReference type="PROSITE" id="PS50222"/>
    </source>
</evidence>
<dbReference type="InterPro" id="IPR018247">
    <property type="entry name" value="EF_Hand_1_Ca_BS"/>
</dbReference>
<dbReference type="PROSITE" id="PS00018">
    <property type="entry name" value="EF_HAND_1"/>
    <property type="match status" value="2"/>
</dbReference>
<sequence length="188" mass="20784">MLSDPIIDFLASGIAGLGVWSMLVVLLVVTHRTFFAVILYLHRRQAHRIAVPNADTLKALLSHCFQAFVCARRSSDLILRGVLIVCSACVAVFVAQAQVQDSQAYLQRMDTDGDGRVSGDEYLVWMSYAFDQRDLDHDGVLQGDELPARRGKPITRAAHRATLIERFVLQDANGDGYLSACELLAPPR</sequence>
<reference evidence="4 6" key="2">
    <citation type="submission" date="2017-05" db="EMBL/GenBank/DDBJ databases">
        <authorList>
            <person name="Song R."/>
            <person name="Chenine A.L."/>
            <person name="Ruprecht R.M."/>
        </authorList>
    </citation>
    <scope>NUCLEOTIDE SEQUENCE [LARGE SCALE GENOMIC DNA]</scope>
    <source>
        <strain evidence="4">PD5205</strain>
    </source>
</reference>
<keyword evidence="1" id="KW-0472">Membrane</keyword>
<feature type="transmembrane region" description="Helical" evidence="1">
    <location>
        <begin position="77"/>
        <end position="99"/>
    </location>
</feature>
<keyword evidence="1" id="KW-0812">Transmembrane</keyword>
<organism evidence="4 6">
    <name type="scientific">Xanthomonas fragariae</name>
    <dbReference type="NCBI Taxonomy" id="48664"/>
    <lineage>
        <taxon>Bacteria</taxon>
        <taxon>Pseudomonadati</taxon>
        <taxon>Pseudomonadota</taxon>
        <taxon>Gammaproteobacteria</taxon>
        <taxon>Lysobacterales</taxon>
        <taxon>Lysobacteraceae</taxon>
        <taxon>Xanthomonas</taxon>
    </lineage>
</organism>
<name>A0A1Y6HRC4_9XANT</name>
<evidence type="ECO:0000313" key="6">
    <source>
        <dbReference type="Proteomes" id="UP000195953"/>
    </source>
</evidence>
<dbReference type="Gene3D" id="1.10.238.10">
    <property type="entry name" value="EF-hand"/>
    <property type="match status" value="1"/>
</dbReference>
<dbReference type="Proteomes" id="UP000195877">
    <property type="component" value="Chromosome 1"/>
</dbReference>